<dbReference type="EMBL" id="VFML01000001">
    <property type="protein sequence ID" value="TQJ03791.1"/>
    <property type="molecule type" value="Genomic_DNA"/>
</dbReference>
<keyword evidence="2" id="KW-1185">Reference proteome</keyword>
<evidence type="ECO:0000313" key="2">
    <source>
        <dbReference type="Proteomes" id="UP000320876"/>
    </source>
</evidence>
<sequence length="160" mass="17465">MSTRCESCAAISTHYQTAPCSLLTDEQVTRFLGEGAHSKPTLDNPVGDGCSWSKRDGSGARIGLELPTITDDGLAAIYRQRGKAYKFFEEMPDVEGYPAVTYGPRDEREQGYCAVAVGTSDKRTVQIFSRLSEWNRGKKDPCQAAHDTAVEVVKNVKGGQ</sequence>
<dbReference type="InterPro" id="IPR024520">
    <property type="entry name" value="DUF3558"/>
</dbReference>
<organism evidence="1 2">
    <name type="scientific">Amycolatopsis cihanbeyliensis</name>
    <dbReference type="NCBI Taxonomy" id="1128664"/>
    <lineage>
        <taxon>Bacteria</taxon>
        <taxon>Bacillati</taxon>
        <taxon>Actinomycetota</taxon>
        <taxon>Actinomycetes</taxon>
        <taxon>Pseudonocardiales</taxon>
        <taxon>Pseudonocardiaceae</taxon>
        <taxon>Amycolatopsis</taxon>
    </lineage>
</organism>
<accession>A0A542DL14</accession>
<proteinExistence type="predicted"/>
<gene>
    <name evidence="1" type="ORF">FB471_3559</name>
</gene>
<dbReference type="Pfam" id="PF12079">
    <property type="entry name" value="DUF3558"/>
    <property type="match status" value="1"/>
</dbReference>
<evidence type="ECO:0000313" key="1">
    <source>
        <dbReference type="EMBL" id="TQJ03791.1"/>
    </source>
</evidence>
<dbReference type="AlphaFoldDB" id="A0A542DL14"/>
<name>A0A542DL14_AMYCI</name>
<dbReference type="RefSeq" id="WP_170220843.1">
    <property type="nucleotide sequence ID" value="NZ_VFML01000001.1"/>
</dbReference>
<protein>
    <submittedName>
        <fullName evidence="1">Uncharacterized protein DUF3558</fullName>
    </submittedName>
</protein>
<dbReference type="Proteomes" id="UP000320876">
    <property type="component" value="Unassembled WGS sequence"/>
</dbReference>
<reference evidence="1 2" key="1">
    <citation type="submission" date="2019-06" db="EMBL/GenBank/DDBJ databases">
        <title>Sequencing the genomes of 1000 actinobacteria strains.</title>
        <authorList>
            <person name="Klenk H.-P."/>
        </authorList>
    </citation>
    <scope>NUCLEOTIDE SEQUENCE [LARGE SCALE GENOMIC DNA]</scope>
    <source>
        <strain evidence="1 2">DSM 45679</strain>
    </source>
</reference>
<comment type="caution">
    <text evidence="1">The sequence shown here is derived from an EMBL/GenBank/DDBJ whole genome shotgun (WGS) entry which is preliminary data.</text>
</comment>